<dbReference type="SUPFAM" id="SSF56176">
    <property type="entry name" value="FAD-binding/transporter-associated domain-like"/>
    <property type="match status" value="1"/>
</dbReference>
<dbReference type="NCBIfam" id="TIGR01679">
    <property type="entry name" value="bact_FAD_ox"/>
    <property type="match status" value="1"/>
</dbReference>
<dbReference type="Proteomes" id="UP000680132">
    <property type="component" value="Unassembled WGS sequence"/>
</dbReference>
<proteinExistence type="predicted"/>
<dbReference type="InterPro" id="IPR016166">
    <property type="entry name" value="FAD-bd_PCMH"/>
</dbReference>
<dbReference type="Gene3D" id="3.30.43.10">
    <property type="entry name" value="Uridine Diphospho-n-acetylenolpyruvylglucosamine Reductase, domain 2"/>
    <property type="match status" value="1"/>
</dbReference>
<dbReference type="InterPro" id="IPR016169">
    <property type="entry name" value="FAD-bd_PCMH_sub2"/>
</dbReference>
<keyword evidence="1" id="KW-0560">Oxidoreductase</keyword>
<evidence type="ECO:0000313" key="3">
    <source>
        <dbReference type="EMBL" id="MBO3665164.1"/>
    </source>
</evidence>
<dbReference type="Gene3D" id="3.30.70.2520">
    <property type="match status" value="1"/>
</dbReference>
<feature type="domain" description="FAD-binding PCMH-type" evidence="2">
    <location>
        <begin position="16"/>
        <end position="184"/>
    </location>
</feature>
<dbReference type="AlphaFoldDB" id="A0A939QLL4"/>
<reference evidence="3" key="1">
    <citation type="submission" date="2021-03" db="EMBL/GenBank/DDBJ databases">
        <title>Microbacterium sp. nov., a novel actinobacterium isolated from cow dung.</title>
        <authorList>
            <person name="Zhang L."/>
        </authorList>
    </citation>
    <scope>NUCLEOTIDE SEQUENCE</scope>
    <source>
        <strain evidence="3">NEAU-LLB</strain>
    </source>
</reference>
<organism evidence="3 4">
    <name type="scientific">Microbacterium stercoris</name>
    <dbReference type="NCBI Taxonomy" id="2820289"/>
    <lineage>
        <taxon>Bacteria</taxon>
        <taxon>Bacillati</taxon>
        <taxon>Actinomycetota</taxon>
        <taxon>Actinomycetes</taxon>
        <taxon>Micrococcales</taxon>
        <taxon>Microbacteriaceae</taxon>
        <taxon>Microbacterium</taxon>
    </lineage>
</organism>
<keyword evidence="4" id="KW-1185">Reference proteome</keyword>
<gene>
    <name evidence="3" type="ORF">J5V96_16815</name>
</gene>
<dbReference type="PIRSF" id="PIRSF000136">
    <property type="entry name" value="LGO_GLO"/>
    <property type="match status" value="1"/>
</dbReference>
<accession>A0A939QLL4</accession>
<dbReference type="GO" id="GO:0003885">
    <property type="term" value="F:D-arabinono-1,4-lactone oxidase activity"/>
    <property type="evidence" value="ECO:0007669"/>
    <property type="project" value="InterPro"/>
</dbReference>
<dbReference type="InterPro" id="IPR016171">
    <property type="entry name" value="Vanillyl_alc_oxidase_C-sub2"/>
</dbReference>
<dbReference type="InterPro" id="IPR006094">
    <property type="entry name" value="Oxid_FAD_bind_N"/>
</dbReference>
<dbReference type="InterPro" id="IPR036318">
    <property type="entry name" value="FAD-bd_PCMH-like_sf"/>
</dbReference>
<dbReference type="GO" id="GO:0080049">
    <property type="term" value="F:L-gulono-1,4-lactone dehydrogenase activity"/>
    <property type="evidence" value="ECO:0007669"/>
    <property type="project" value="TreeGrafter"/>
</dbReference>
<evidence type="ECO:0000313" key="4">
    <source>
        <dbReference type="Proteomes" id="UP000680132"/>
    </source>
</evidence>
<dbReference type="InterPro" id="IPR007173">
    <property type="entry name" value="ALO_C"/>
</dbReference>
<name>A0A939QLL4_9MICO</name>
<dbReference type="PROSITE" id="PS51387">
    <property type="entry name" value="FAD_PCMH"/>
    <property type="match status" value="1"/>
</dbReference>
<dbReference type="RefSeq" id="WP_208505621.1">
    <property type="nucleotide sequence ID" value="NZ_JAGFOA010000008.1"/>
</dbReference>
<protein>
    <submittedName>
        <fullName evidence="3">FAD-binding protein</fullName>
    </submittedName>
</protein>
<dbReference type="Gene3D" id="1.10.45.10">
    <property type="entry name" value="Vanillyl-alcohol Oxidase, Chain A, domain 4"/>
    <property type="match status" value="1"/>
</dbReference>
<dbReference type="PANTHER" id="PTHR43762">
    <property type="entry name" value="L-GULONOLACTONE OXIDASE"/>
    <property type="match status" value="1"/>
</dbReference>
<comment type="caution">
    <text evidence="3">The sequence shown here is derived from an EMBL/GenBank/DDBJ whole genome shotgun (WGS) entry which is preliminary data.</text>
</comment>
<sequence>MSAASPAPWRNWARNQYAQPSRMIRPSSTAEVAEIVAEARAAGTTVKPLGAGHSFTGIAATDGAQLRLDGMSTVRWHDPESGRVRVQAGISLHALGPQLRALGLALPNMGDVDPQSVAGAISTGTHGTGARARGIAHAVVGLQLVTGAGEVVEIDEAHPWFDAARVSLGALGVITEVTLQCVPAFALHAVEQPMRLPEVLEGLAGFLGDDHFEFYWFPHTESALVKRNNRVAQGTPLRPVARIRHLWDDEILSNGVFGAVNAVGAAVPAWIPRINRISGSALSPREYVDHSHDVFVSPRRVRFVESEWAVPRDALPDVIAELQRWFAASGERVAFPIEVRFAAADDIWLSTGYARENAYVAVHQWFRRPHERYFAAAQAIFDAHEGRPHWGKLHTLTADRLRERYARFDDFRAIREATDPDRVFDNPYLRQVLG</sequence>
<dbReference type="GO" id="GO:0016020">
    <property type="term" value="C:membrane"/>
    <property type="evidence" value="ECO:0007669"/>
    <property type="project" value="InterPro"/>
</dbReference>
<dbReference type="Pfam" id="PF01565">
    <property type="entry name" value="FAD_binding_4"/>
    <property type="match status" value="1"/>
</dbReference>
<dbReference type="EMBL" id="JAGFOA010000008">
    <property type="protein sequence ID" value="MBO3665164.1"/>
    <property type="molecule type" value="Genomic_DNA"/>
</dbReference>
<dbReference type="PANTHER" id="PTHR43762:SF1">
    <property type="entry name" value="D-ARABINONO-1,4-LACTONE OXIDASE"/>
    <property type="match status" value="1"/>
</dbReference>
<evidence type="ECO:0000259" key="2">
    <source>
        <dbReference type="PROSITE" id="PS51387"/>
    </source>
</evidence>
<dbReference type="InterPro" id="IPR016167">
    <property type="entry name" value="FAD-bd_PCMH_sub1"/>
</dbReference>
<evidence type="ECO:0000256" key="1">
    <source>
        <dbReference type="ARBA" id="ARBA00023002"/>
    </source>
</evidence>
<dbReference type="InterPro" id="IPR010031">
    <property type="entry name" value="FAD_lactone_oxidase-like"/>
</dbReference>
<dbReference type="Gene3D" id="3.30.465.10">
    <property type="match status" value="1"/>
</dbReference>
<dbReference type="Pfam" id="PF04030">
    <property type="entry name" value="ALO"/>
    <property type="match status" value="1"/>
</dbReference>
<dbReference type="GO" id="GO:0071949">
    <property type="term" value="F:FAD binding"/>
    <property type="evidence" value="ECO:0007669"/>
    <property type="project" value="InterPro"/>
</dbReference>